<dbReference type="InterPro" id="IPR027417">
    <property type="entry name" value="P-loop_NTPase"/>
</dbReference>
<name>A0A1E5C9V2_9GAMM</name>
<protein>
    <recommendedName>
        <fullName evidence="5">(d)CMP kinase</fullName>
    </recommendedName>
</protein>
<dbReference type="Proteomes" id="UP000095039">
    <property type="component" value="Unassembled WGS sequence"/>
</dbReference>
<reference evidence="3 4" key="1">
    <citation type="journal article" date="2012" name="Science">
        <title>Ecological populations of bacteria act as socially cohesive units of antibiotic production and resistance.</title>
        <authorList>
            <person name="Cordero O.X."/>
            <person name="Wildschutte H."/>
            <person name="Kirkup B."/>
            <person name="Proehl S."/>
            <person name="Ngo L."/>
            <person name="Hussain F."/>
            <person name="Le Roux F."/>
            <person name="Mincer T."/>
            <person name="Polz M.F."/>
        </authorList>
    </citation>
    <scope>NUCLEOTIDE SEQUENCE [LARGE SCALE GENOMIC DNA]</scope>
    <source>
        <strain evidence="3 4">FF-454</strain>
    </source>
</reference>
<sequence>MIKHLIVLDGPSGAGKTSLARELQEQLLNDNWLYFSLDTFTSTLPVSVLAQCQSENDWQDVDSSTLLQNALLCVDTLLKAGNNVIFDSVISTSKRALQIDLAFEQHDRFYVGVHCELSELERRVAARNDRTIEQARHSFATAPMHLIYDLEIDSTSTSVKELATIVAATIYEQKHDV</sequence>
<proteinExistence type="predicted"/>
<evidence type="ECO:0000313" key="4">
    <source>
        <dbReference type="Proteomes" id="UP000095039"/>
    </source>
</evidence>
<keyword evidence="4" id="KW-1185">Reference proteome</keyword>
<evidence type="ECO:0000313" key="3">
    <source>
        <dbReference type="EMBL" id="OEE62197.1"/>
    </source>
</evidence>
<evidence type="ECO:0000256" key="1">
    <source>
        <dbReference type="PIRSR" id="PIRSR007531-1"/>
    </source>
</evidence>
<organism evidence="3 4">
    <name type="scientific">Enterovibrio norvegicus FF-454</name>
    <dbReference type="NCBI Taxonomy" id="1185651"/>
    <lineage>
        <taxon>Bacteria</taxon>
        <taxon>Pseudomonadati</taxon>
        <taxon>Pseudomonadota</taxon>
        <taxon>Gammaproteobacteria</taxon>
        <taxon>Vibrionales</taxon>
        <taxon>Vibrionaceae</taxon>
        <taxon>Enterovibrio</taxon>
    </lineage>
</organism>
<dbReference type="AlphaFoldDB" id="A0A1E5C9V2"/>
<dbReference type="SUPFAM" id="SSF52540">
    <property type="entry name" value="P-loop containing nucleoside triphosphate hydrolases"/>
    <property type="match status" value="1"/>
</dbReference>
<evidence type="ECO:0000256" key="2">
    <source>
        <dbReference type="PIRSR" id="PIRSR007531-2"/>
    </source>
</evidence>
<feature type="binding site" evidence="2">
    <location>
        <begin position="10"/>
        <end position="17"/>
    </location>
    <ligand>
        <name>ATP</name>
        <dbReference type="ChEBI" id="CHEBI:30616"/>
    </ligand>
</feature>
<dbReference type="GO" id="GO:0005524">
    <property type="term" value="F:ATP binding"/>
    <property type="evidence" value="ECO:0007669"/>
    <property type="project" value="InterPro"/>
</dbReference>
<gene>
    <name evidence="3" type="ORF">A1OK_01430</name>
</gene>
<dbReference type="PIRSF" id="PIRSF007531">
    <property type="entry name" value="CPT"/>
    <property type="match status" value="1"/>
</dbReference>
<accession>A0A1E5C9V2</accession>
<dbReference type="RefSeq" id="WP_016962152.1">
    <property type="nucleotide sequence ID" value="NZ_AJWN02000040.1"/>
</dbReference>
<dbReference type="GO" id="GO:0016740">
    <property type="term" value="F:transferase activity"/>
    <property type="evidence" value="ECO:0007669"/>
    <property type="project" value="InterPro"/>
</dbReference>
<comment type="caution">
    <text evidence="3">The sequence shown here is derived from an EMBL/GenBank/DDBJ whole genome shotgun (WGS) entry which is preliminary data.</text>
</comment>
<dbReference type="InterPro" id="IPR012853">
    <property type="entry name" value="CPT"/>
</dbReference>
<dbReference type="Gene3D" id="3.40.50.300">
    <property type="entry name" value="P-loop containing nucleotide triphosphate hydrolases"/>
    <property type="match status" value="1"/>
</dbReference>
<evidence type="ECO:0008006" key="5">
    <source>
        <dbReference type="Google" id="ProtNLM"/>
    </source>
</evidence>
<feature type="active site" evidence="1">
    <location>
        <position position="38"/>
    </location>
</feature>
<dbReference type="Pfam" id="PF07931">
    <property type="entry name" value="CPT"/>
    <property type="match status" value="1"/>
</dbReference>
<dbReference type="EMBL" id="AJWN02000040">
    <property type="protein sequence ID" value="OEE62197.1"/>
    <property type="molecule type" value="Genomic_DNA"/>
</dbReference>